<dbReference type="STRING" id="1000565.METUNv1_00801"/>
<keyword evidence="5" id="KW-0067">ATP-binding</keyword>
<evidence type="ECO:0000256" key="5">
    <source>
        <dbReference type="ARBA" id="ARBA00022840"/>
    </source>
</evidence>
<feature type="compositionally biased region" description="Pro residues" evidence="10">
    <location>
        <begin position="1"/>
        <end position="12"/>
    </location>
</feature>
<keyword evidence="6" id="KW-0238">DNA-binding</keyword>
<dbReference type="Gene3D" id="3.40.50.300">
    <property type="entry name" value="P-loop containing nucleotide triphosphate hydrolases"/>
    <property type="match status" value="2"/>
</dbReference>
<feature type="region of interest" description="Disordered" evidence="10">
    <location>
        <begin position="34"/>
        <end position="57"/>
    </location>
</feature>
<dbReference type="InterPro" id="IPR014001">
    <property type="entry name" value="Helicase_ATP-bd"/>
</dbReference>
<keyword evidence="7" id="KW-0234">DNA repair</keyword>
<dbReference type="InterPro" id="IPR013701">
    <property type="entry name" value="Lhr-like_DEAD/DEAH_assoc"/>
</dbReference>
<dbReference type="NCBIfam" id="TIGR04121">
    <property type="entry name" value="DEXH_lig_assoc"/>
    <property type="match status" value="1"/>
</dbReference>
<dbReference type="InterPro" id="IPR045628">
    <property type="entry name" value="Lhr_WH_dom"/>
</dbReference>
<dbReference type="InterPro" id="IPR052511">
    <property type="entry name" value="ATP-dep_Helicase"/>
</dbReference>
<keyword evidence="14" id="KW-1185">Reference proteome</keyword>
<comment type="similarity">
    <text evidence="9">Belongs to the Lhr helicase family. Lhr-Core subfamily.</text>
</comment>
<dbReference type="SMART" id="SM00490">
    <property type="entry name" value="HELICc"/>
    <property type="match status" value="1"/>
</dbReference>
<keyword evidence="3" id="KW-0378">Hydrolase</keyword>
<dbReference type="Pfam" id="PF00270">
    <property type="entry name" value="DEAD"/>
    <property type="match status" value="1"/>
</dbReference>
<dbReference type="GO" id="GO:0006281">
    <property type="term" value="P:DNA repair"/>
    <property type="evidence" value="ECO:0007669"/>
    <property type="project" value="UniProtKB-KW"/>
</dbReference>
<dbReference type="SUPFAM" id="SSF52540">
    <property type="entry name" value="P-loop containing nucleoside triphosphate hydrolases"/>
    <property type="match status" value="1"/>
</dbReference>
<evidence type="ECO:0000259" key="12">
    <source>
        <dbReference type="PROSITE" id="PS51194"/>
    </source>
</evidence>
<evidence type="ECO:0000256" key="9">
    <source>
        <dbReference type="ARBA" id="ARBA00093467"/>
    </source>
</evidence>
<dbReference type="InterPro" id="IPR011545">
    <property type="entry name" value="DEAD/DEAH_box_helicase_dom"/>
</dbReference>
<organism evidence="13 14">
    <name type="scientific">Methyloversatilis universalis (strain ATCC BAA-1314 / DSM 25237 / JCM 13912 / CCUG 52030 / FAM5)</name>
    <dbReference type="NCBI Taxonomy" id="1000565"/>
    <lineage>
        <taxon>Bacteria</taxon>
        <taxon>Pseudomonadati</taxon>
        <taxon>Pseudomonadota</taxon>
        <taxon>Betaproteobacteria</taxon>
        <taxon>Nitrosomonadales</taxon>
        <taxon>Sterolibacteriaceae</taxon>
        <taxon>Methyloversatilis</taxon>
    </lineage>
</organism>
<gene>
    <name evidence="13" type="ORF">METUNv1_00801</name>
</gene>
<dbReference type="GO" id="GO:0016887">
    <property type="term" value="F:ATP hydrolysis activity"/>
    <property type="evidence" value="ECO:0007669"/>
    <property type="project" value="TreeGrafter"/>
</dbReference>
<dbReference type="SMART" id="SM00487">
    <property type="entry name" value="DEXDc"/>
    <property type="match status" value="1"/>
</dbReference>
<evidence type="ECO:0000256" key="1">
    <source>
        <dbReference type="ARBA" id="ARBA00022741"/>
    </source>
</evidence>
<evidence type="ECO:0000256" key="6">
    <source>
        <dbReference type="ARBA" id="ARBA00023125"/>
    </source>
</evidence>
<keyword evidence="2" id="KW-0227">DNA damage</keyword>
<evidence type="ECO:0000256" key="7">
    <source>
        <dbReference type="ARBA" id="ARBA00023204"/>
    </source>
</evidence>
<dbReference type="PANTHER" id="PTHR47962">
    <property type="entry name" value="ATP-DEPENDENT HELICASE LHR-RELATED-RELATED"/>
    <property type="match status" value="1"/>
</dbReference>
<keyword evidence="1" id="KW-0547">Nucleotide-binding</keyword>
<dbReference type="GO" id="GO:0003677">
    <property type="term" value="F:DNA binding"/>
    <property type="evidence" value="ECO:0007669"/>
    <property type="project" value="UniProtKB-KW"/>
</dbReference>
<accession>F5R8Z9</accession>
<dbReference type="InterPro" id="IPR026362">
    <property type="entry name" value="DEXH_lig_assoc"/>
</dbReference>
<dbReference type="Pfam" id="PF00271">
    <property type="entry name" value="Helicase_C"/>
    <property type="match status" value="1"/>
</dbReference>
<evidence type="ECO:0000256" key="8">
    <source>
        <dbReference type="ARBA" id="ARBA00023235"/>
    </source>
</evidence>
<dbReference type="PIRSF" id="PIRSF037307">
    <property type="entry name" value="Lhr-like_helic_prd"/>
    <property type="match status" value="1"/>
</dbReference>
<protein>
    <submittedName>
        <fullName evidence="13">Helicase domain protein</fullName>
    </submittedName>
</protein>
<dbReference type="eggNOG" id="COG1201">
    <property type="taxonomic scope" value="Bacteria"/>
</dbReference>
<reference evidence="13 14" key="1">
    <citation type="journal article" date="2011" name="J. Bacteriol.">
        <title>Genome sequence of Methyloversatilis universalis FAM5T, a methylotrophic representative of the order Rhodocyclales.</title>
        <authorList>
            <person name="Kittichotirat W."/>
            <person name="Good N.M."/>
            <person name="Hall R."/>
            <person name="Bringel F."/>
            <person name="Lajus A."/>
            <person name="Medigue C."/>
            <person name="Smalley N.E."/>
            <person name="Beck D."/>
            <person name="Bumgarner R."/>
            <person name="Vuilleumier S."/>
            <person name="Kalyuzhnaya M.G."/>
        </authorList>
    </citation>
    <scope>NUCLEOTIDE SEQUENCE [LARGE SCALE GENOMIC DNA]</scope>
    <source>
        <strain evidence="14">ATCC BAA-1314 / JCM 13912 / FAM5</strain>
    </source>
</reference>
<dbReference type="Pfam" id="PF08494">
    <property type="entry name" value="DEAD_assoc"/>
    <property type="match status" value="1"/>
</dbReference>
<evidence type="ECO:0000256" key="3">
    <source>
        <dbReference type="ARBA" id="ARBA00022801"/>
    </source>
</evidence>
<dbReference type="InterPro" id="IPR027417">
    <property type="entry name" value="P-loop_NTPase"/>
</dbReference>
<comment type="caution">
    <text evidence="13">The sequence shown here is derived from an EMBL/GenBank/DDBJ whole genome shotgun (WGS) entry which is preliminary data.</text>
</comment>
<keyword evidence="4 13" id="KW-0347">Helicase</keyword>
<dbReference type="Pfam" id="PF19306">
    <property type="entry name" value="WHD_Lhr"/>
    <property type="match status" value="1"/>
</dbReference>
<name>F5R8Z9_METUF</name>
<dbReference type="InterPro" id="IPR017170">
    <property type="entry name" value="Lhr-like"/>
</dbReference>
<evidence type="ECO:0000313" key="14">
    <source>
        <dbReference type="Proteomes" id="UP000005019"/>
    </source>
</evidence>
<dbReference type="GO" id="GO:0004386">
    <property type="term" value="F:helicase activity"/>
    <property type="evidence" value="ECO:0007669"/>
    <property type="project" value="UniProtKB-KW"/>
</dbReference>
<evidence type="ECO:0000313" key="13">
    <source>
        <dbReference type="EMBL" id="EGK72966.1"/>
    </source>
</evidence>
<dbReference type="InterPro" id="IPR001650">
    <property type="entry name" value="Helicase_C-like"/>
</dbReference>
<evidence type="ECO:0000259" key="11">
    <source>
        <dbReference type="PROSITE" id="PS51192"/>
    </source>
</evidence>
<dbReference type="RefSeq" id="WP_008059042.1">
    <property type="nucleotide sequence ID" value="NZ_AFHG01000030.1"/>
</dbReference>
<dbReference type="OrthoDB" id="9815222at2"/>
<sequence length="884" mass="96154">MTAPPSDPPAPEEPTREDIRRVVASSSLARQLRAARARAKPSGAVPRPRRRAADGVLPEPDKLLSRINALYDARGWQAFAFQRTVWAGLAAGRSGLLHAGTGSGKTLAVWLGALQRAAARPADGLQVLWITPMRALAADTALTLQHTLRDLDIGWEVGLRTGDTGSAERARQSRRLPQALVTTPESLSLMLSHADARERLAGLAAVVVDEWHELIANKRGVQVQLALARLRGWNAGLPVWGLSATLGNPDHAMQVLCGDGGLRVAGEIERPVKLDSLIPPRIERFPWAGHLGVRLLDAVIAELEASRSTLLFTNTRSQAELWYQALLEARPDWAGLIALHHGSLAREVREWVEAGLKDGRLRAVVCTSSLDLGVDFLPVERVLQLGSPKGVARLMQRAGRSGHAPGRTPHATCVPGHGLELIDAAGARRAVAAGRIEPRTAPEAPVDVLAQHLVTLALAGGFDADALRAEVMRCWSYRALDDATWAWTLDFVTRGGAALQAYPDYRKVERGGDGLYRVERADIARRHRMQIGTITADSAVEVRWAKGGKTGGNAGAAALAGGRLGQVEESFVGRLRPGDCFLFAGRVLELVAVRDMQALVRAGSASRGTVPRWAGGRMPLSTELADEMRHLVALAAGGEYPEPEMQALRPLLELQARWSALPGQDERLVERIASREGHHLFIYPFAGRPVHAGLAALLAWRIARRAPTTFSLSFNDYGLELLSARAVDWTTEVAAGLLYDDGLDADIEHCLNAAQLARRRFREIARVAGLTFQGYPGQGKSARQLQVSSELLFDVFTRHDPDNLLLQQARQEALCDELDAARITRTLAELRSATLRLTEPPAMTPFAFPLLVARLRERLSTEQLSERVARMVAQLERACDGVRP</sequence>
<proteinExistence type="inferred from homology"/>
<feature type="domain" description="Helicase ATP-binding" evidence="11">
    <location>
        <begin position="86"/>
        <end position="250"/>
    </location>
</feature>
<evidence type="ECO:0000256" key="2">
    <source>
        <dbReference type="ARBA" id="ARBA00022763"/>
    </source>
</evidence>
<dbReference type="CDD" id="cd18796">
    <property type="entry name" value="SF2_C_LHR"/>
    <property type="match status" value="1"/>
</dbReference>
<dbReference type="AlphaFoldDB" id="F5R8Z9"/>
<feature type="domain" description="Helicase C-terminal" evidence="12">
    <location>
        <begin position="295"/>
        <end position="449"/>
    </location>
</feature>
<dbReference type="PANTHER" id="PTHR47962:SF3">
    <property type="entry name" value="LARGE ATP-DEPENDENT HELICASE-RELATED PROTEIN"/>
    <property type="match status" value="1"/>
</dbReference>
<dbReference type="EMBL" id="AFHG01000030">
    <property type="protein sequence ID" value="EGK72966.1"/>
    <property type="molecule type" value="Genomic_DNA"/>
</dbReference>
<feature type="region of interest" description="Disordered" evidence="10">
    <location>
        <begin position="1"/>
        <end position="22"/>
    </location>
</feature>
<dbReference type="Proteomes" id="UP000005019">
    <property type="component" value="Unassembled WGS sequence"/>
</dbReference>
<keyword evidence="8" id="KW-0413">Isomerase</keyword>
<dbReference type="GO" id="GO:0005524">
    <property type="term" value="F:ATP binding"/>
    <property type="evidence" value="ECO:0007669"/>
    <property type="project" value="UniProtKB-KW"/>
</dbReference>
<evidence type="ECO:0000256" key="10">
    <source>
        <dbReference type="SAM" id="MobiDB-lite"/>
    </source>
</evidence>
<evidence type="ECO:0000256" key="4">
    <source>
        <dbReference type="ARBA" id="ARBA00022806"/>
    </source>
</evidence>
<dbReference type="PROSITE" id="PS51194">
    <property type="entry name" value="HELICASE_CTER"/>
    <property type="match status" value="1"/>
</dbReference>
<dbReference type="PROSITE" id="PS51192">
    <property type="entry name" value="HELICASE_ATP_BIND_1"/>
    <property type="match status" value="1"/>
</dbReference>